<name>A0A839TLX5_9BACL</name>
<protein>
    <recommendedName>
        <fullName evidence="1">DinB-like domain-containing protein</fullName>
    </recommendedName>
</protein>
<reference evidence="2 3" key="1">
    <citation type="submission" date="2020-08" db="EMBL/GenBank/DDBJ databases">
        <title>Genomic Encyclopedia of Type Strains, Phase III (KMG-III): the genomes of soil and plant-associated and newly described type strains.</title>
        <authorList>
            <person name="Whitman W."/>
        </authorList>
    </citation>
    <scope>NUCLEOTIDE SEQUENCE [LARGE SCALE GENOMIC DNA]</scope>
    <source>
        <strain evidence="2 3">CECT 5831</strain>
    </source>
</reference>
<dbReference type="Gene3D" id="1.20.120.450">
    <property type="entry name" value="dinb family like domain"/>
    <property type="match status" value="1"/>
</dbReference>
<comment type="caution">
    <text evidence="2">The sequence shown here is derived from an EMBL/GenBank/DDBJ whole genome shotgun (WGS) entry which is preliminary data.</text>
</comment>
<sequence>MLKKNRKEEHMNMDDFALIEGYRLDLKKYSARQLRYISGPEIWSIGQMYDHLIAVAMEYLDFVQDCAECAEEQPLGKTPGGEDVFRRGGFPPIKIKLEGAQAASPNNALSSEELDEGLANVLARMREWEPKLGGVHPGGKVRHGGFGWLNAQEWYRLIGMHFRHHLRQQAELEQRLPEVPGEIQEG</sequence>
<gene>
    <name evidence="2" type="ORF">FHS19_002460</name>
</gene>
<dbReference type="AlphaFoldDB" id="A0A839TLX5"/>
<proteinExistence type="predicted"/>
<dbReference type="EMBL" id="JACHXJ010000002">
    <property type="protein sequence ID" value="MBB3127806.1"/>
    <property type="molecule type" value="Genomic_DNA"/>
</dbReference>
<dbReference type="SUPFAM" id="SSF109854">
    <property type="entry name" value="DinB/YfiT-like putative metalloenzymes"/>
    <property type="match status" value="1"/>
</dbReference>
<evidence type="ECO:0000259" key="1">
    <source>
        <dbReference type="Pfam" id="PF12867"/>
    </source>
</evidence>
<dbReference type="InterPro" id="IPR034660">
    <property type="entry name" value="DinB/YfiT-like"/>
</dbReference>
<dbReference type="InterPro" id="IPR024775">
    <property type="entry name" value="DinB-like"/>
</dbReference>
<dbReference type="Proteomes" id="UP000517523">
    <property type="component" value="Unassembled WGS sequence"/>
</dbReference>
<dbReference type="RefSeq" id="WP_246426547.1">
    <property type="nucleotide sequence ID" value="NZ_JACHXJ010000002.1"/>
</dbReference>
<evidence type="ECO:0000313" key="3">
    <source>
        <dbReference type="Proteomes" id="UP000517523"/>
    </source>
</evidence>
<evidence type="ECO:0000313" key="2">
    <source>
        <dbReference type="EMBL" id="MBB3127806.1"/>
    </source>
</evidence>
<organism evidence="2 3">
    <name type="scientific">Paenibacillus rhizosphaerae</name>
    <dbReference type="NCBI Taxonomy" id="297318"/>
    <lineage>
        <taxon>Bacteria</taxon>
        <taxon>Bacillati</taxon>
        <taxon>Bacillota</taxon>
        <taxon>Bacilli</taxon>
        <taxon>Bacillales</taxon>
        <taxon>Paenibacillaceae</taxon>
        <taxon>Paenibacillus</taxon>
    </lineage>
</organism>
<dbReference type="Pfam" id="PF12867">
    <property type="entry name" value="DinB_2"/>
    <property type="match status" value="1"/>
</dbReference>
<accession>A0A839TLX5</accession>
<feature type="domain" description="DinB-like" evidence="1">
    <location>
        <begin position="27"/>
        <end position="168"/>
    </location>
</feature>